<keyword evidence="8 13" id="KW-0406">Ion transport</keyword>
<feature type="compositionally biased region" description="Basic and acidic residues" evidence="14">
    <location>
        <begin position="487"/>
        <end position="513"/>
    </location>
</feature>
<accession>A0A8S1HP15</accession>
<evidence type="ECO:0000256" key="13">
    <source>
        <dbReference type="RuleBase" id="RU000679"/>
    </source>
</evidence>
<keyword evidence="6 15" id="KW-1133">Transmembrane helix</keyword>
<keyword evidence="5 13" id="KW-0812">Transmembrane</keyword>
<comment type="caution">
    <text evidence="16">The sequence shown here is derived from an EMBL/GenBank/DDBJ whole genome shotgun (WGS) entry which is preliminary data.</text>
</comment>
<keyword evidence="4 13" id="KW-0894">Sodium channel</keyword>
<keyword evidence="3 13" id="KW-0813">Transport</keyword>
<evidence type="ECO:0000256" key="11">
    <source>
        <dbReference type="ARBA" id="ARBA00023201"/>
    </source>
</evidence>
<comment type="similarity">
    <text evidence="2 13">Belongs to the amiloride-sensitive sodium channel (TC 1.A.6) family.</text>
</comment>
<evidence type="ECO:0000256" key="3">
    <source>
        <dbReference type="ARBA" id="ARBA00022448"/>
    </source>
</evidence>
<dbReference type="InterPro" id="IPR001873">
    <property type="entry name" value="ENaC"/>
</dbReference>
<dbReference type="AlphaFoldDB" id="A0A8S1HP15"/>
<keyword evidence="11 13" id="KW-0739">Sodium transport</keyword>
<keyword evidence="10" id="KW-0325">Glycoprotein</keyword>
<keyword evidence="17" id="KW-1185">Reference proteome</keyword>
<dbReference type="Pfam" id="PF00858">
    <property type="entry name" value="ASC"/>
    <property type="match status" value="1"/>
</dbReference>
<evidence type="ECO:0000256" key="14">
    <source>
        <dbReference type="SAM" id="MobiDB-lite"/>
    </source>
</evidence>
<dbReference type="Proteomes" id="UP000835052">
    <property type="component" value="Unassembled WGS sequence"/>
</dbReference>
<dbReference type="GO" id="GO:0015280">
    <property type="term" value="F:ligand-gated sodium channel activity"/>
    <property type="evidence" value="ECO:0007669"/>
    <property type="project" value="TreeGrafter"/>
</dbReference>
<evidence type="ECO:0000256" key="1">
    <source>
        <dbReference type="ARBA" id="ARBA00004141"/>
    </source>
</evidence>
<comment type="subcellular location">
    <subcellularLocation>
        <location evidence="1">Membrane</location>
        <topology evidence="1">Multi-pass membrane protein</topology>
    </subcellularLocation>
</comment>
<dbReference type="PANTHER" id="PTHR11690:SF232">
    <property type="entry name" value="ACID-SENSING ION CHANNEL 1-LIKE"/>
    <property type="match status" value="1"/>
</dbReference>
<protein>
    <submittedName>
        <fullName evidence="16">Uncharacterized protein</fullName>
    </submittedName>
</protein>
<evidence type="ECO:0000313" key="16">
    <source>
        <dbReference type="EMBL" id="CAD6197599.1"/>
    </source>
</evidence>
<dbReference type="EMBL" id="CAJGYM010000099">
    <property type="protein sequence ID" value="CAD6197599.1"/>
    <property type="molecule type" value="Genomic_DNA"/>
</dbReference>
<dbReference type="PANTHER" id="PTHR11690">
    <property type="entry name" value="AMILORIDE-SENSITIVE SODIUM CHANNEL-RELATED"/>
    <property type="match status" value="1"/>
</dbReference>
<evidence type="ECO:0000256" key="12">
    <source>
        <dbReference type="ARBA" id="ARBA00023303"/>
    </source>
</evidence>
<evidence type="ECO:0000256" key="6">
    <source>
        <dbReference type="ARBA" id="ARBA00022989"/>
    </source>
</evidence>
<evidence type="ECO:0000256" key="10">
    <source>
        <dbReference type="ARBA" id="ARBA00023180"/>
    </source>
</evidence>
<evidence type="ECO:0000256" key="9">
    <source>
        <dbReference type="ARBA" id="ARBA00023136"/>
    </source>
</evidence>
<dbReference type="GO" id="GO:0005886">
    <property type="term" value="C:plasma membrane"/>
    <property type="evidence" value="ECO:0007669"/>
    <property type="project" value="TreeGrafter"/>
</dbReference>
<keyword evidence="12 13" id="KW-0407">Ion channel</keyword>
<feature type="compositionally biased region" description="Polar residues" evidence="14">
    <location>
        <begin position="538"/>
        <end position="554"/>
    </location>
</feature>
<proteinExistence type="inferred from homology"/>
<feature type="transmembrane region" description="Helical" evidence="15">
    <location>
        <begin position="66"/>
        <end position="87"/>
    </location>
</feature>
<dbReference type="Gene3D" id="1.10.287.770">
    <property type="entry name" value="YojJ-like"/>
    <property type="match status" value="1"/>
</dbReference>
<evidence type="ECO:0000256" key="5">
    <source>
        <dbReference type="ARBA" id="ARBA00022692"/>
    </source>
</evidence>
<evidence type="ECO:0000313" key="17">
    <source>
        <dbReference type="Proteomes" id="UP000835052"/>
    </source>
</evidence>
<evidence type="ECO:0000256" key="8">
    <source>
        <dbReference type="ARBA" id="ARBA00023065"/>
    </source>
</evidence>
<dbReference type="PRINTS" id="PR01078">
    <property type="entry name" value="AMINACHANNEL"/>
</dbReference>
<feature type="compositionally biased region" description="Polar residues" evidence="14">
    <location>
        <begin position="562"/>
        <end position="581"/>
    </location>
</feature>
<dbReference type="OrthoDB" id="5874059at2759"/>
<name>A0A8S1HP15_9PELO</name>
<keyword evidence="7" id="KW-0915">Sodium</keyword>
<evidence type="ECO:0000256" key="2">
    <source>
        <dbReference type="ARBA" id="ARBA00007193"/>
    </source>
</evidence>
<sequence>MKVYNTRETFRYEPKEKETVLDPLALESRDVQNFESAGKVAKYQCNCKYPWLRELHGLTAFMMEKLFWLAVILACTGVSIYNTKLILEDYVKAQTATRITILPTDRLKFPTLVFCPKNADALHFYPILEDMYQRLGYMENNTNMDIIQYAIAGFMFSNVDLDKYNSTYLNTLNDYYLKWRGERSQLEMFDFVYNQNGYNCSDLFQTCYGGSTTYNCCDLFEPNSLDCFRCYRLIDSFYQNDTDEVSKVIIYFNYIDSPLLADGVKSQIIMYNTDSHPEIGIFPRYYFNLHDWNRLRFTQKVMKLVPVNDRCSHEQVYQGKFTCFVYKWLMQLKEQFNCTVPYYKNQLSYLSDVPVCEPEVVVANYDNITDTPAIQGYKCKPACKRVENEMQLTTSIDTSPDQTYGFRIEASFTYLEFEQYEEVQKTTLAGFISELGGQSGLFVGCSIMTFVQLISSICLALWRLCRRYYDDRYYTVRLGLYTTHPTEDVHKFYPRPDEVPPTERDDVQEDVHKPLSVIDEVEETATESRAGPSESEKPSTGNNSANPTMTSSSIEYIGFPEVTSNESRPSSTQPSETSTVEYTFPYDEVRPRSLRRRVAPSEIE</sequence>
<evidence type="ECO:0000256" key="15">
    <source>
        <dbReference type="SAM" id="Phobius"/>
    </source>
</evidence>
<feature type="region of interest" description="Disordered" evidence="14">
    <location>
        <begin position="487"/>
        <end position="604"/>
    </location>
</feature>
<feature type="transmembrane region" description="Helical" evidence="15">
    <location>
        <begin position="441"/>
        <end position="462"/>
    </location>
</feature>
<reference evidence="16" key="1">
    <citation type="submission" date="2020-10" db="EMBL/GenBank/DDBJ databases">
        <authorList>
            <person name="Kikuchi T."/>
        </authorList>
    </citation>
    <scope>NUCLEOTIDE SEQUENCE</scope>
    <source>
        <strain evidence="16">NKZ352</strain>
    </source>
</reference>
<organism evidence="16 17">
    <name type="scientific">Caenorhabditis auriculariae</name>
    <dbReference type="NCBI Taxonomy" id="2777116"/>
    <lineage>
        <taxon>Eukaryota</taxon>
        <taxon>Metazoa</taxon>
        <taxon>Ecdysozoa</taxon>
        <taxon>Nematoda</taxon>
        <taxon>Chromadorea</taxon>
        <taxon>Rhabditida</taxon>
        <taxon>Rhabditina</taxon>
        <taxon>Rhabditomorpha</taxon>
        <taxon>Rhabditoidea</taxon>
        <taxon>Rhabditidae</taxon>
        <taxon>Peloderinae</taxon>
        <taxon>Caenorhabditis</taxon>
    </lineage>
</organism>
<evidence type="ECO:0000256" key="7">
    <source>
        <dbReference type="ARBA" id="ARBA00023053"/>
    </source>
</evidence>
<evidence type="ECO:0000256" key="4">
    <source>
        <dbReference type="ARBA" id="ARBA00022461"/>
    </source>
</evidence>
<keyword evidence="9 15" id="KW-0472">Membrane</keyword>
<gene>
    <name evidence="16" type="ORF">CAUJ_LOCUS13508</name>
</gene>